<keyword evidence="3" id="KW-0862">Zinc</keyword>
<dbReference type="EMBL" id="MCFG01000153">
    <property type="protein sequence ID" value="ORX80167.1"/>
    <property type="molecule type" value="Genomic_DNA"/>
</dbReference>
<dbReference type="GO" id="GO:0071014">
    <property type="term" value="C:post-mRNA release spliceosomal complex"/>
    <property type="evidence" value="ECO:0007669"/>
    <property type="project" value="TreeGrafter"/>
</dbReference>
<dbReference type="SUPFAM" id="SSF54197">
    <property type="entry name" value="HIT-like"/>
    <property type="match status" value="1"/>
</dbReference>
<name>A0A1Y1X2Y5_9FUNG</name>
<comment type="caution">
    <text evidence="6">The sequence shown here is derived from an EMBL/GenBank/DDBJ whole genome shotgun (WGS) entry which is preliminary data.</text>
</comment>
<dbReference type="InterPro" id="IPR025829">
    <property type="entry name" value="Zn_knuckle_CX2CX3GHX4C"/>
</dbReference>
<dbReference type="Pfam" id="PF13696">
    <property type="entry name" value="zf-CCHC_2"/>
    <property type="match status" value="2"/>
</dbReference>
<dbReference type="GO" id="GO:0008270">
    <property type="term" value="F:zinc ion binding"/>
    <property type="evidence" value="ECO:0007669"/>
    <property type="project" value="UniProtKB-KW"/>
</dbReference>
<dbReference type="InterPro" id="IPR036875">
    <property type="entry name" value="Znf_CCHC_sf"/>
</dbReference>
<evidence type="ECO:0000313" key="6">
    <source>
        <dbReference type="EMBL" id="ORX80167.1"/>
    </source>
</evidence>
<dbReference type="GO" id="GO:0061632">
    <property type="term" value="F:RNA lariat debranching enzyme activator activity"/>
    <property type="evidence" value="ECO:0007669"/>
    <property type="project" value="TreeGrafter"/>
</dbReference>
<evidence type="ECO:0000313" key="7">
    <source>
        <dbReference type="Proteomes" id="UP000193944"/>
    </source>
</evidence>
<accession>A0A1Y1X2Y5</accession>
<dbReference type="PANTHER" id="PTHR12072">
    <property type="entry name" value="CWF19, CELL CYCLE CONTROL PROTEIN"/>
    <property type="match status" value="1"/>
</dbReference>
<evidence type="ECO:0000256" key="1">
    <source>
        <dbReference type="ARBA" id="ARBA00022723"/>
    </source>
</evidence>
<reference evidence="6 7" key="2">
    <citation type="submission" date="2016-08" db="EMBL/GenBank/DDBJ databases">
        <title>Pervasive Adenine N6-methylation of Active Genes in Fungi.</title>
        <authorList>
            <consortium name="DOE Joint Genome Institute"/>
            <person name="Mondo S.J."/>
            <person name="Dannebaum R.O."/>
            <person name="Kuo R.C."/>
            <person name="Labutti K."/>
            <person name="Haridas S."/>
            <person name="Kuo A."/>
            <person name="Salamov A."/>
            <person name="Ahrendt S.R."/>
            <person name="Lipzen A."/>
            <person name="Sullivan W."/>
            <person name="Andreopoulos W.B."/>
            <person name="Clum A."/>
            <person name="Lindquist E."/>
            <person name="Daum C."/>
            <person name="Ramamoorthy G.K."/>
            <person name="Gryganskyi A."/>
            <person name="Culley D."/>
            <person name="Magnuson J.K."/>
            <person name="James T.Y."/>
            <person name="O'Malley M.A."/>
            <person name="Stajich J.E."/>
            <person name="Spatafora J.W."/>
            <person name="Visel A."/>
            <person name="Grigoriev I.V."/>
        </authorList>
    </citation>
    <scope>NUCLEOTIDE SEQUENCE [LARGE SCALE GENOMIC DNA]</scope>
    <source>
        <strain evidence="6 7">S4</strain>
    </source>
</reference>
<dbReference type="InterPro" id="IPR001878">
    <property type="entry name" value="Znf_CCHC"/>
</dbReference>
<dbReference type="Gene3D" id="4.10.60.10">
    <property type="entry name" value="Zinc finger, CCHC-type"/>
    <property type="match status" value="2"/>
</dbReference>
<dbReference type="OrthoDB" id="444325at2759"/>
<dbReference type="SUPFAM" id="SSF57756">
    <property type="entry name" value="Retrovirus zinc finger-like domains"/>
    <property type="match status" value="1"/>
</dbReference>
<sequence>MNKKENLVDILLTYEWPNNITNSSQQAKTLNINTITGNPSISTLNKILSPRYHFAASENIFFEREPFKNEAEHHTRFIGLSSFENNNKERWFYAMNVNPLSKMSLENLIKMPENITKSPFIDFNTQKRLLEDDNNSYFFDQSSKRIKSDVPPPTYICNICNQPGHWIKNCPNAQKKKKEVPEGYICRICNQPGHWIIDCPEKNKKKNTNNLPENYIYQCWFCLSNPNVTKHLIVSIGDESYLALAKGGLLEDGSHFLIIPITHIPCNNNLINASSDEEEEIDKDALIEEMEKYKTILRDYYQSHGNKKIICFEVYGGFDGKKYRHMHIQVVPVPENIEQNAESSFITEAEKNGLIQSDYPTDFHEAYIRVELTNKSLIFTKKAPESKFNFQLGRIVLANLLGIPKRANWKHCTMSDEKEAQLTNNIKAQLKINM</sequence>
<dbReference type="GO" id="GO:0000398">
    <property type="term" value="P:mRNA splicing, via spliceosome"/>
    <property type="evidence" value="ECO:0007669"/>
    <property type="project" value="TreeGrafter"/>
</dbReference>
<dbReference type="PROSITE" id="PS50158">
    <property type="entry name" value="ZF_CCHC"/>
    <property type="match status" value="2"/>
</dbReference>
<feature type="domain" description="CCHC-type" evidence="5">
    <location>
        <begin position="186"/>
        <end position="201"/>
    </location>
</feature>
<dbReference type="AlphaFoldDB" id="A0A1Y1X2Y5"/>
<keyword evidence="2 4" id="KW-0863">Zinc-finger</keyword>
<reference evidence="6 7" key="1">
    <citation type="submission" date="2016-08" db="EMBL/GenBank/DDBJ databases">
        <title>A Parts List for Fungal Cellulosomes Revealed by Comparative Genomics.</title>
        <authorList>
            <consortium name="DOE Joint Genome Institute"/>
            <person name="Haitjema C.H."/>
            <person name="Gilmore S.P."/>
            <person name="Henske J.K."/>
            <person name="Solomon K.V."/>
            <person name="De Groot R."/>
            <person name="Kuo A."/>
            <person name="Mondo S.J."/>
            <person name="Salamov A.A."/>
            <person name="Labutti K."/>
            <person name="Zhao Z."/>
            <person name="Chiniquy J."/>
            <person name="Barry K."/>
            <person name="Brewer H.M."/>
            <person name="Purvine S.O."/>
            <person name="Wright A.T."/>
            <person name="Boxma B."/>
            <person name="Van Alen T."/>
            <person name="Hackstein J.H."/>
            <person name="Baker S.E."/>
            <person name="Grigoriev I.V."/>
            <person name="O'Malley M.A."/>
        </authorList>
    </citation>
    <scope>NUCLEOTIDE SEQUENCE [LARGE SCALE GENOMIC DNA]</scope>
    <source>
        <strain evidence="6 7">S4</strain>
    </source>
</reference>
<dbReference type="InterPro" id="IPR036265">
    <property type="entry name" value="HIT-like_sf"/>
</dbReference>
<dbReference type="Pfam" id="PF04676">
    <property type="entry name" value="CwfJ_C_2"/>
    <property type="match status" value="1"/>
</dbReference>
<evidence type="ECO:0000256" key="3">
    <source>
        <dbReference type="ARBA" id="ARBA00022833"/>
    </source>
</evidence>
<protein>
    <recommendedName>
        <fullName evidence="5">CCHC-type domain-containing protein</fullName>
    </recommendedName>
</protein>
<dbReference type="InterPro" id="IPR040194">
    <property type="entry name" value="Cwf19-like"/>
</dbReference>
<evidence type="ECO:0000256" key="4">
    <source>
        <dbReference type="PROSITE-ProRule" id="PRU00047"/>
    </source>
</evidence>
<dbReference type="InterPro" id="IPR006767">
    <property type="entry name" value="Cwf19-like_C_dom-2"/>
</dbReference>
<dbReference type="CDD" id="cd07380">
    <property type="entry name" value="MPP_CWF19_N"/>
    <property type="match status" value="1"/>
</dbReference>
<dbReference type="GO" id="GO:0003676">
    <property type="term" value="F:nucleic acid binding"/>
    <property type="evidence" value="ECO:0007669"/>
    <property type="project" value="InterPro"/>
</dbReference>
<dbReference type="Pfam" id="PF04677">
    <property type="entry name" value="CwfJ_C_1"/>
    <property type="match status" value="1"/>
</dbReference>
<dbReference type="InterPro" id="IPR006768">
    <property type="entry name" value="Cwf19-like_C_dom-1"/>
</dbReference>
<dbReference type="SMART" id="SM00343">
    <property type="entry name" value="ZnF_C2HC"/>
    <property type="match status" value="2"/>
</dbReference>
<feature type="domain" description="CCHC-type" evidence="5">
    <location>
        <begin position="157"/>
        <end position="172"/>
    </location>
</feature>
<keyword evidence="7" id="KW-1185">Reference proteome</keyword>
<keyword evidence="1" id="KW-0479">Metal-binding</keyword>
<evidence type="ECO:0000259" key="5">
    <source>
        <dbReference type="PROSITE" id="PS50158"/>
    </source>
</evidence>
<dbReference type="Proteomes" id="UP000193944">
    <property type="component" value="Unassembled WGS sequence"/>
</dbReference>
<evidence type="ECO:0000256" key="2">
    <source>
        <dbReference type="ARBA" id="ARBA00022771"/>
    </source>
</evidence>
<proteinExistence type="predicted"/>
<dbReference type="PANTHER" id="PTHR12072:SF4">
    <property type="entry name" value="CWF19-LIKE PROTEIN 1"/>
    <property type="match status" value="1"/>
</dbReference>
<dbReference type="STRING" id="1754192.A0A1Y1X2Y5"/>
<gene>
    <name evidence="6" type="ORF">BCR32DRAFT_204881</name>
</gene>
<organism evidence="6 7">
    <name type="scientific">Anaeromyces robustus</name>
    <dbReference type="NCBI Taxonomy" id="1754192"/>
    <lineage>
        <taxon>Eukaryota</taxon>
        <taxon>Fungi</taxon>
        <taxon>Fungi incertae sedis</taxon>
        <taxon>Chytridiomycota</taxon>
        <taxon>Chytridiomycota incertae sedis</taxon>
        <taxon>Neocallimastigomycetes</taxon>
        <taxon>Neocallimastigales</taxon>
        <taxon>Neocallimastigaceae</taxon>
        <taxon>Anaeromyces</taxon>
    </lineage>
</organism>